<protein>
    <submittedName>
        <fullName evidence="1">Uncharacterized protein</fullName>
    </submittedName>
</protein>
<dbReference type="InterPro" id="IPR013783">
    <property type="entry name" value="Ig-like_fold"/>
</dbReference>
<feature type="non-terminal residue" evidence="1">
    <location>
        <position position="1"/>
    </location>
</feature>
<gene>
    <name evidence="1" type="ORF">S01H4_06220</name>
</gene>
<accession>X0ZVE5</accession>
<comment type="caution">
    <text evidence="1">The sequence shown here is derived from an EMBL/GenBank/DDBJ whole genome shotgun (WGS) entry which is preliminary data.</text>
</comment>
<proteinExistence type="predicted"/>
<reference evidence="1" key="1">
    <citation type="journal article" date="2014" name="Front. Microbiol.">
        <title>High frequency of phylogenetically diverse reductive dehalogenase-homologous genes in deep subseafloor sedimentary metagenomes.</title>
        <authorList>
            <person name="Kawai M."/>
            <person name="Futagami T."/>
            <person name="Toyoda A."/>
            <person name="Takaki Y."/>
            <person name="Nishi S."/>
            <person name="Hori S."/>
            <person name="Arai W."/>
            <person name="Tsubouchi T."/>
            <person name="Morono Y."/>
            <person name="Uchiyama I."/>
            <person name="Ito T."/>
            <person name="Fujiyama A."/>
            <person name="Inagaki F."/>
            <person name="Takami H."/>
        </authorList>
    </citation>
    <scope>NUCLEOTIDE SEQUENCE</scope>
    <source>
        <strain evidence="1">Expedition CK06-06</strain>
    </source>
</reference>
<evidence type="ECO:0000313" key="1">
    <source>
        <dbReference type="EMBL" id="GAG73795.1"/>
    </source>
</evidence>
<organism evidence="1">
    <name type="scientific">marine sediment metagenome</name>
    <dbReference type="NCBI Taxonomy" id="412755"/>
    <lineage>
        <taxon>unclassified sequences</taxon>
        <taxon>metagenomes</taxon>
        <taxon>ecological metagenomes</taxon>
    </lineage>
</organism>
<dbReference type="EMBL" id="BART01001888">
    <property type="protein sequence ID" value="GAG73795.1"/>
    <property type="molecule type" value="Genomic_DNA"/>
</dbReference>
<dbReference type="Gene3D" id="2.60.40.10">
    <property type="entry name" value="Immunoglobulins"/>
    <property type="match status" value="1"/>
</dbReference>
<sequence length="158" mass="18521">YDLRERALIFYVRSRCKLEGIVDLGTKVSLEEEENVYAVKFISDNIPGIMKKDKIYTINLKIQNISKFLWQNEKDNPNYPIRIGYRWIDEKGETLPLEGIRTSLPKTIKPDEILETEVNIKSPRKVGKYFLKIDLVKEFFSWFSDSGAESLQKEILVE</sequence>
<name>X0ZVE5_9ZZZZ</name>
<dbReference type="AlphaFoldDB" id="X0ZVE5"/>